<keyword evidence="3" id="KW-0731">Sigma factor</keyword>
<dbReference type="InterPro" id="IPR013325">
    <property type="entry name" value="RNA_pol_sigma_r2"/>
</dbReference>
<evidence type="ECO:0000259" key="6">
    <source>
        <dbReference type="Pfam" id="PF08281"/>
    </source>
</evidence>
<dbReference type="Pfam" id="PF04542">
    <property type="entry name" value="Sigma70_r2"/>
    <property type="match status" value="1"/>
</dbReference>
<dbReference type="OrthoDB" id="1056775at2"/>
<evidence type="ECO:0000256" key="4">
    <source>
        <dbReference type="ARBA" id="ARBA00023163"/>
    </source>
</evidence>
<keyword evidence="8" id="KW-1185">Reference proteome</keyword>
<protein>
    <submittedName>
        <fullName evidence="7">RNA polymerase sigma-70 factor, ECF subfamily</fullName>
    </submittedName>
</protein>
<organism evidence="7 8">
    <name type="scientific">Niabella drilacis (strain DSM 25811 / CCM 8410 / CCUG 62505 / LMG 26954 / E90)</name>
    <dbReference type="NCBI Taxonomy" id="1285928"/>
    <lineage>
        <taxon>Bacteria</taxon>
        <taxon>Pseudomonadati</taxon>
        <taxon>Bacteroidota</taxon>
        <taxon>Chitinophagia</taxon>
        <taxon>Chitinophagales</taxon>
        <taxon>Chitinophagaceae</taxon>
        <taxon>Niabella</taxon>
    </lineage>
</organism>
<dbReference type="Gene3D" id="1.10.10.10">
    <property type="entry name" value="Winged helix-like DNA-binding domain superfamily/Winged helix DNA-binding domain"/>
    <property type="match status" value="1"/>
</dbReference>
<sequence>MNTESNHIIPDSDLIKGCIDGDRRMQEELYRRFAPKMYAVCLRYASNAEEAQDILQDAFIKVYKKLDSFRGDGSFEGWVRRIFVNTAIEHFRRKKYLQPVTEKEENTIEGKYVSVLDELAEKDILQLITQLSPGYRTVFNMYVVEGYSHKEIGDMLGISEGTSKSQLSRAKAILQDLVRKYIENKDKMDTVSNEQPT</sequence>
<comment type="similarity">
    <text evidence="1">Belongs to the sigma-70 factor family. ECF subfamily.</text>
</comment>
<dbReference type="InterPro" id="IPR013249">
    <property type="entry name" value="RNA_pol_sigma70_r4_t2"/>
</dbReference>
<dbReference type="RefSeq" id="WP_090388066.1">
    <property type="nucleotide sequence ID" value="NZ_FMZO01000001.1"/>
</dbReference>
<evidence type="ECO:0000313" key="8">
    <source>
        <dbReference type="Proteomes" id="UP000198757"/>
    </source>
</evidence>
<feature type="domain" description="RNA polymerase sigma factor 70 region 4 type 2" evidence="6">
    <location>
        <begin position="123"/>
        <end position="172"/>
    </location>
</feature>
<dbReference type="NCBIfam" id="TIGR02937">
    <property type="entry name" value="sigma70-ECF"/>
    <property type="match status" value="1"/>
</dbReference>
<accession>A0A1G6I3P4</accession>
<dbReference type="InterPro" id="IPR039425">
    <property type="entry name" value="RNA_pol_sigma-70-like"/>
</dbReference>
<dbReference type="InterPro" id="IPR036388">
    <property type="entry name" value="WH-like_DNA-bd_sf"/>
</dbReference>
<dbReference type="CDD" id="cd06171">
    <property type="entry name" value="Sigma70_r4"/>
    <property type="match status" value="1"/>
</dbReference>
<proteinExistence type="inferred from homology"/>
<keyword evidence="2" id="KW-0805">Transcription regulation</keyword>
<keyword evidence="4" id="KW-0804">Transcription</keyword>
<dbReference type="GO" id="GO:0016987">
    <property type="term" value="F:sigma factor activity"/>
    <property type="evidence" value="ECO:0007669"/>
    <property type="project" value="UniProtKB-KW"/>
</dbReference>
<evidence type="ECO:0000256" key="3">
    <source>
        <dbReference type="ARBA" id="ARBA00023082"/>
    </source>
</evidence>
<dbReference type="InterPro" id="IPR014284">
    <property type="entry name" value="RNA_pol_sigma-70_dom"/>
</dbReference>
<dbReference type="InterPro" id="IPR007627">
    <property type="entry name" value="RNA_pol_sigma70_r2"/>
</dbReference>
<dbReference type="STRING" id="1285928.SAMN04487894_10180"/>
<dbReference type="GO" id="GO:0006352">
    <property type="term" value="P:DNA-templated transcription initiation"/>
    <property type="evidence" value="ECO:0007669"/>
    <property type="project" value="InterPro"/>
</dbReference>
<dbReference type="Proteomes" id="UP000198757">
    <property type="component" value="Unassembled WGS sequence"/>
</dbReference>
<dbReference type="AlphaFoldDB" id="A0A1G6I3P4"/>
<gene>
    <name evidence="7" type="ORF">SAMN04487894_10180</name>
</gene>
<evidence type="ECO:0000256" key="2">
    <source>
        <dbReference type="ARBA" id="ARBA00023015"/>
    </source>
</evidence>
<reference evidence="8" key="1">
    <citation type="submission" date="2016-10" db="EMBL/GenBank/DDBJ databases">
        <authorList>
            <person name="Varghese N."/>
            <person name="Submissions S."/>
        </authorList>
    </citation>
    <scope>NUCLEOTIDE SEQUENCE [LARGE SCALE GENOMIC DNA]</scope>
    <source>
        <strain evidence="8">DSM 25811 / CCM 8410 / LMG 26954 / E90</strain>
    </source>
</reference>
<feature type="domain" description="RNA polymerase sigma-70 region 2" evidence="5">
    <location>
        <begin position="29"/>
        <end position="95"/>
    </location>
</feature>
<evidence type="ECO:0000313" key="7">
    <source>
        <dbReference type="EMBL" id="SDC01050.1"/>
    </source>
</evidence>
<name>A0A1G6I3P4_NIADE</name>
<dbReference type="GO" id="GO:0003677">
    <property type="term" value="F:DNA binding"/>
    <property type="evidence" value="ECO:0007669"/>
    <property type="project" value="InterPro"/>
</dbReference>
<dbReference type="EMBL" id="FMZO01000001">
    <property type="protein sequence ID" value="SDC01050.1"/>
    <property type="molecule type" value="Genomic_DNA"/>
</dbReference>
<dbReference type="PANTHER" id="PTHR43133">
    <property type="entry name" value="RNA POLYMERASE ECF-TYPE SIGMA FACTO"/>
    <property type="match status" value="1"/>
</dbReference>
<dbReference type="SUPFAM" id="SSF88659">
    <property type="entry name" value="Sigma3 and sigma4 domains of RNA polymerase sigma factors"/>
    <property type="match status" value="1"/>
</dbReference>
<dbReference type="Pfam" id="PF08281">
    <property type="entry name" value="Sigma70_r4_2"/>
    <property type="match status" value="1"/>
</dbReference>
<dbReference type="Gene3D" id="1.10.1740.10">
    <property type="match status" value="1"/>
</dbReference>
<evidence type="ECO:0000256" key="1">
    <source>
        <dbReference type="ARBA" id="ARBA00010641"/>
    </source>
</evidence>
<dbReference type="PANTHER" id="PTHR43133:SF46">
    <property type="entry name" value="RNA POLYMERASE SIGMA-70 FACTOR ECF SUBFAMILY"/>
    <property type="match status" value="1"/>
</dbReference>
<evidence type="ECO:0000259" key="5">
    <source>
        <dbReference type="Pfam" id="PF04542"/>
    </source>
</evidence>
<dbReference type="SUPFAM" id="SSF88946">
    <property type="entry name" value="Sigma2 domain of RNA polymerase sigma factors"/>
    <property type="match status" value="1"/>
</dbReference>
<dbReference type="InterPro" id="IPR013324">
    <property type="entry name" value="RNA_pol_sigma_r3/r4-like"/>
</dbReference>